<dbReference type="SUPFAM" id="SSF55874">
    <property type="entry name" value="ATPase domain of HSP90 chaperone/DNA topoisomerase II/histidine kinase"/>
    <property type="match status" value="1"/>
</dbReference>
<sequence length="384" mass="40614">MTDQRNLLRRVPWLRTIPLFLVPLLLVASYFPGEYQVPVIYWVTGIAAAAVFLVGNRAPLAVSVVLSGLAAGMFAEHAWGLAGLVPYLGAVGLAEAAMRVAQRGAVAVAALAWTAAVLVGLATETYATFWRTATLVETVAAVGLPLLLGLYLRSQRELADSYRTRAAEETARARTEERTALARELHDLVAHHMASIVLRIGVARHVVADADPQVRSVLDDVHATASGALTDIRRLLAALRDPDLGEVALVEPDAVAAEIVAAVDRTRAAGLTVDLTPLPSLDGLDAIGRLTLLRVVQESLTNAMKHADPAGLVIVALTSEGGVVVVDVGSTLASDIRRDRDPGHGLVGMTERTVLAGGTLDAGPDGDRWRVHARLPLGIEETTP</sequence>
<dbReference type="Proteomes" id="UP000035065">
    <property type="component" value="Unassembled WGS sequence"/>
</dbReference>
<keyword evidence="9" id="KW-0472">Membrane</keyword>
<reference evidence="11 12" key="1">
    <citation type="journal article" date="2011" name="J. Bacteriol.">
        <title>Draft Genome Sequence of Gordonia neofelifaecis NRRL B-59395, a Cholesterol-Degrading Actinomycete.</title>
        <authorList>
            <person name="Ge F."/>
            <person name="Li W."/>
            <person name="Chen G."/>
            <person name="Liu Y."/>
            <person name="Zhang G."/>
            <person name="Yong B."/>
            <person name="Wang Q."/>
            <person name="Wang N."/>
            <person name="Huang Z."/>
            <person name="Li W."/>
            <person name="Wang J."/>
            <person name="Wu C."/>
            <person name="Xie Q."/>
            <person name="Liu G."/>
        </authorList>
    </citation>
    <scope>NUCLEOTIDE SEQUENCE [LARGE SCALE GENOMIC DNA]</scope>
    <source>
        <strain evidence="11 12">NRRL B-59395</strain>
    </source>
</reference>
<feature type="transmembrane region" description="Helical" evidence="9">
    <location>
        <begin position="12"/>
        <end position="32"/>
    </location>
</feature>
<evidence type="ECO:0000259" key="10">
    <source>
        <dbReference type="Pfam" id="PF07730"/>
    </source>
</evidence>
<dbReference type="GO" id="GO:0016020">
    <property type="term" value="C:membrane"/>
    <property type="evidence" value="ECO:0007669"/>
    <property type="project" value="InterPro"/>
</dbReference>
<keyword evidence="6 11" id="KW-0418">Kinase</keyword>
<evidence type="ECO:0000256" key="5">
    <source>
        <dbReference type="ARBA" id="ARBA00022741"/>
    </source>
</evidence>
<evidence type="ECO:0000256" key="6">
    <source>
        <dbReference type="ARBA" id="ARBA00022777"/>
    </source>
</evidence>
<feature type="domain" description="Signal transduction histidine kinase subgroup 3 dimerisation and phosphoacceptor" evidence="10">
    <location>
        <begin position="177"/>
        <end position="243"/>
    </location>
</feature>
<dbReference type="eggNOG" id="COG4585">
    <property type="taxonomic scope" value="Bacteria"/>
</dbReference>
<protein>
    <recommendedName>
        <fullName evidence="2">histidine kinase</fullName>
        <ecNumber evidence="2">2.7.13.3</ecNumber>
    </recommendedName>
</protein>
<dbReference type="Gene3D" id="1.20.5.1930">
    <property type="match status" value="1"/>
</dbReference>
<evidence type="ECO:0000256" key="8">
    <source>
        <dbReference type="ARBA" id="ARBA00023012"/>
    </source>
</evidence>
<comment type="catalytic activity">
    <reaction evidence="1">
        <text>ATP + protein L-histidine = ADP + protein N-phospho-L-histidine.</text>
        <dbReference type="EC" id="2.7.13.3"/>
    </reaction>
</comment>
<dbReference type="STRING" id="644548.SCNU_01850"/>
<keyword evidence="5" id="KW-0547">Nucleotide-binding</keyword>
<proteinExistence type="predicted"/>
<keyword evidence="3" id="KW-0597">Phosphoprotein</keyword>
<organism evidence="11 12">
    <name type="scientific">Gordonia neofelifaecis NRRL B-59395</name>
    <dbReference type="NCBI Taxonomy" id="644548"/>
    <lineage>
        <taxon>Bacteria</taxon>
        <taxon>Bacillati</taxon>
        <taxon>Actinomycetota</taxon>
        <taxon>Actinomycetes</taxon>
        <taxon>Mycobacteriales</taxon>
        <taxon>Gordoniaceae</taxon>
        <taxon>Gordonia</taxon>
    </lineage>
</organism>
<dbReference type="InterPro" id="IPR011712">
    <property type="entry name" value="Sig_transdc_His_kin_sub3_dim/P"/>
</dbReference>
<dbReference type="GO" id="GO:0005524">
    <property type="term" value="F:ATP binding"/>
    <property type="evidence" value="ECO:0007669"/>
    <property type="project" value="UniProtKB-KW"/>
</dbReference>
<evidence type="ECO:0000256" key="4">
    <source>
        <dbReference type="ARBA" id="ARBA00022679"/>
    </source>
</evidence>
<dbReference type="AlphaFoldDB" id="F1YDZ0"/>
<dbReference type="EMBL" id="AEUD01000001">
    <property type="protein sequence ID" value="EGD57080.1"/>
    <property type="molecule type" value="Genomic_DNA"/>
</dbReference>
<keyword evidence="8" id="KW-0902">Two-component regulatory system</keyword>
<evidence type="ECO:0000256" key="3">
    <source>
        <dbReference type="ARBA" id="ARBA00022553"/>
    </source>
</evidence>
<dbReference type="Gene3D" id="3.30.565.10">
    <property type="entry name" value="Histidine kinase-like ATPase, C-terminal domain"/>
    <property type="match status" value="1"/>
</dbReference>
<comment type="caution">
    <text evidence="11">The sequence shown here is derived from an EMBL/GenBank/DDBJ whole genome shotgun (WGS) entry which is preliminary data.</text>
</comment>
<name>F1YDZ0_9ACTN</name>
<feature type="transmembrane region" description="Helical" evidence="9">
    <location>
        <begin position="39"/>
        <end position="58"/>
    </location>
</feature>
<keyword evidence="9" id="KW-1133">Transmembrane helix</keyword>
<dbReference type="RefSeq" id="WP_009677645.1">
    <property type="nucleotide sequence ID" value="NZ_AEUD01000001.1"/>
</dbReference>
<evidence type="ECO:0000256" key="9">
    <source>
        <dbReference type="SAM" id="Phobius"/>
    </source>
</evidence>
<evidence type="ECO:0000256" key="2">
    <source>
        <dbReference type="ARBA" id="ARBA00012438"/>
    </source>
</evidence>
<evidence type="ECO:0000256" key="1">
    <source>
        <dbReference type="ARBA" id="ARBA00000085"/>
    </source>
</evidence>
<evidence type="ECO:0000256" key="7">
    <source>
        <dbReference type="ARBA" id="ARBA00022840"/>
    </source>
</evidence>
<evidence type="ECO:0000313" key="12">
    <source>
        <dbReference type="Proteomes" id="UP000035065"/>
    </source>
</evidence>
<dbReference type="EC" id="2.7.13.3" evidence="2"/>
<feature type="transmembrane region" description="Helical" evidence="9">
    <location>
        <begin position="105"/>
        <end position="123"/>
    </location>
</feature>
<keyword evidence="12" id="KW-1185">Reference proteome</keyword>
<dbReference type="GO" id="GO:0000155">
    <property type="term" value="F:phosphorelay sensor kinase activity"/>
    <property type="evidence" value="ECO:0007669"/>
    <property type="project" value="InterPro"/>
</dbReference>
<dbReference type="GO" id="GO:0046983">
    <property type="term" value="F:protein dimerization activity"/>
    <property type="evidence" value="ECO:0007669"/>
    <property type="project" value="InterPro"/>
</dbReference>
<evidence type="ECO:0000313" key="11">
    <source>
        <dbReference type="EMBL" id="EGD57080.1"/>
    </source>
</evidence>
<accession>F1YDZ0</accession>
<keyword evidence="4" id="KW-0808">Transferase</keyword>
<dbReference type="InterPro" id="IPR036890">
    <property type="entry name" value="HATPase_C_sf"/>
</dbReference>
<dbReference type="PANTHER" id="PTHR24421:SF10">
    <property type="entry name" value="NITRATE_NITRITE SENSOR PROTEIN NARQ"/>
    <property type="match status" value="1"/>
</dbReference>
<dbReference type="CDD" id="cd16917">
    <property type="entry name" value="HATPase_UhpB-NarQ-NarX-like"/>
    <property type="match status" value="1"/>
</dbReference>
<dbReference type="PANTHER" id="PTHR24421">
    <property type="entry name" value="NITRATE/NITRITE SENSOR PROTEIN NARX-RELATED"/>
    <property type="match status" value="1"/>
</dbReference>
<keyword evidence="9" id="KW-0812">Transmembrane</keyword>
<keyword evidence="7" id="KW-0067">ATP-binding</keyword>
<dbReference type="InterPro" id="IPR050482">
    <property type="entry name" value="Sensor_HK_TwoCompSys"/>
</dbReference>
<dbReference type="Pfam" id="PF07730">
    <property type="entry name" value="HisKA_3"/>
    <property type="match status" value="1"/>
</dbReference>
<feature type="transmembrane region" description="Helical" evidence="9">
    <location>
        <begin position="129"/>
        <end position="152"/>
    </location>
</feature>
<gene>
    <name evidence="11" type="ORF">SCNU_01850</name>
</gene>